<name>A0A8H5C151_9AGAR</name>
<reference evidence="1 2" key="1">
    <citation type="journal article" date="2020" name="ISME J.">
        <title>Uncovering the hidden diversity of litter-decomposition mechanisms in mushroom-forming fungi.</title>
        <authorList>
            <person name="Floudas D."/>
            <person name="Bentzer J."/>
            <person name="Ahren D."/>
            <person name="Johansson T."/>
            <person name="Persson P."/>
            <person name="Tunlid A."/>
        </authorList>
    </citation>
    <scope>NUCLEOTIDE SEQUENCE [LARGE SCALE GENOMIC DNA]</scope>
    <source>
        <strain evidence="1 2">CBS 175.51</strain>
    </source>
</reference>
<accession>A0A8H5C151</accession>
<organism evidence="1 2">
    <name type="scientific">Ephemerocybe angulata</name>
    <dbReference type="NCBI Taxonomy" id="980116"/>
    <lineage>
        <taxon>Eukaryota</taxon>
        <taxon>Fungi</taxon>
        <taxon>Dikarya</taxon>
        <taxon>Basidiomycota</taxon>
        <taxon>Agaricomycotina</taxon>
        <taxon>Agaricomycetes</taxon>
        <taxon>Agaricomycetidae</taxon>
        <taxon>Agaricales</taxon>
        <taxon>Agaricineae</taxon>
        <taxon>Psathyrellaceae</taxon>
        <taxon>Ephemerocybe</taxon>
    </lineage>
</organism>
<keyword evidence="2" id="KW-1185">Reference proteome</keyword>
<gene>
    <name evidence="1" type="ORF">D9611_005427</name>
</gene>
<evidence type="ECO:0000313" key="1">
    <source>
        <dbReference type="EMBL" id="KAF5332746.1"/>
    </source>
</evidence>
<protein>
    <recommendedName>
        <fullName evidence="3">F-box domain-containing protein</fullName>
    </recommendedName>
</protein>
<evidence type="ECO:0008006" key="3">
    <source>
        <dbReference type="Google" id="ProtNLM"/>
    </source>
</evidence>
<sequence>MDVVDTKHGASMPTHAQALPIEGPVSNIPPVMQISEDILTSIFFHILANHLSTATPAPNVFKGSPATLVSHVCKAWRELSLATPMLWSSILLSLLRYPEMQESMDDHERDKRRWHIKMKSAHDALQAWLPRSGDCPLSIVLSGFEEFDTTNEKACSGVNSLLLTLGTTASRWKDVHICLGPSWNTNVERVCSLPQLSAASVPLLRSLTVEGSATTQPPVTAQHGEREIHVPLAILGAPSLRSLSLGPTCHYPLGGLPVNWSNLYHLTIQGYEFPLKESASSRAVLCPFETLMLLKSCPNLLTADVAIEYPDLLTSPEYSSSKATLSNLHSLTIRFTIPDREFISTLSLPSLRILRFFDIPAPRPTTELSATDIPPMARWIRAYGAQLEEIHFPYDTLATEHVLEECMEHIRDVKVLGLGKDTQVGGVGEWGPMIEDPEQPLREAWQSSLSDLLLENLTPVFNESDHDGQTLQRPCWCPHLQKLSFTLAGESPKHSNADVVRRAARLVGGRRKRAAGIALLENVTFTTDFAKLRGTSILQGLVLDSVDLEDLKLEMRYGAISDKAMPRPRNRVYMSTTQTISTRPDV</sequence>
<evidence type="ECO:0000313" key="2">
    <source>
        <dbReference type="Proteomes" id="UP000541558"/>
    </source>
</evidence>
<comment type="caution">
    <text evidence="1">The sequence shown here is derived from an EMBL/GenBank/DDBJ whole genome shotgun (WGS) entry which is preliminary data.</text>
</comment>
<dbReference type="OrthoDB" id="2890875at2759"/>
<proteinExistence type="predicted"/>
<dbReference type="EMBL" id="JAACJK010000110">
    <property type="protein sequence ID" value="KAF5332746.1"/>
    <property type="molecule type" value="Genomic_DNA"/>
</dbReference>
<dbReference type="Proteomes" id="UP000541558">
    <property type="component" value="Unassembled WGS sequence"/>
</dbReference>
<dbReference type="AlphaFoldDB" id="A0A8H5C151"/>